<dbReference type="EMBL" id="HF935493">
    <property type="protein sequence ID" value="CCX09717.1"/>
    <property type="molecule type" value="Genomic_DNA"/>
</dbReference>
<organism evidence="2 3">
    <name type="scientific">Pyronema omphalodes (strain CBS 100304)</name>
    <name type="common">Pyronema confluens</name>
    <dbReference type="NCBI Taxonomy" id="1076935"/>
    <lineage>
        <taxon>Eukaryota</taxon>
        <taxon>Fungi</taxon>
        <taxon>Dikarya</taxon>
        <taxon>Ascomycota</taxon>
        <taxon>Pezizomycotina</taxon>
        <taxon>Pezizomycetes</taxon>
        <taxon>Pezizales</taxon>
        <taxon>Pyronemataceae</taxon>
        <taxon>Pyronema</taxon>
    </lineage>
</organism>
<sequence>MADNPIRFNFIDFLKLGFLHRLFRPKADAIPPDDDDEQPQAPITTNEDGLIIEGDESGRDADDERTDSTYDSDVSGGVLDDYDSDESYGIAGNNYIIACCACSPMVHCLRCLFYAFWNMLVAMWACVTRRCCAFWNMFVRAWVWFKQKCLEFHAGYKRVVDAVADFYMDWANLDRGQDDHPA</sequence>
<gene>
    <name evidence="2" type="ORF">PCON_09310</name>
</gene>
<evidence type="ECO:0000313" key="2">
    <source>
        <dbReference type="EMBL" id="CCX09717.1"/>
    </source>
</evidence>
<evidence type="ECO:0000256" key="1">
    <source>
        <dbReference type="SAM" id="MobiDB-lite"/>
    </source>
</evidence>
<evidence type="ECO:0000313" key="3">
    <source>
        <dbReference type="Proteomes" id="UP000018144"/>
    </source>
</evidence>
<feature type="region of interest" description="Disordered" evidence="1">
    <location>
        <begin position="29"/>
        <end position="76"/>
    </location>
</feature>
<feature type="compositionally biased region" description="Basic and acidic residues" evidence="1">
    <location>
        <begin position="56"/>
        <end position="68"/>
    </location>
</feature>
<reference evidence="2 3" key="1">
    <citation type="journal article" date="2013" name="PLoS Genet.">
        <title>The genome and development-dependent transcriptomes of Pyronema confluens: a window into fungal evolution.</title>
        <authorList>
            <person name="Traeger S."/>
            <person name="Altegoer F."/>
            <person name="Freitag M."/>
            <person name="Gabaldon T."/>
            <person name="Kempken F."/>
            <person name="Kumar A."/>
            <person name="Marcet-Houben M."/>
            <person name="Poggeler S."/>
            <person name="Stajich J.E."/>
            <person name="Nowrousian M."/>
        </authorList>
    </citation>
    <scope>NUCLEOTIDE SEQUENCE [LARGE SCALE GENOMIC DNA]</scope>
    <source>
        <strain evidence="3">CBS 100304</strain>
        <tissue evidence="2">Vegetative mycelium</tissue>
    </source>
</reference>
<proteinExistence type="predicted"/>
<dbReference type="AlphaFoldDB" id="U4L1I1"/>
<name>U4L1I1_PYROM</name>
<protein>
    <submittedName>
        <fullName evidence="2">Uncharacterized protein</fullName>
    </submittedName>
</protein>
<accession>U4L1I1</accession>
<dbReference type="Proteomes" id="UP000018144">
    <property type="component" value="Unassembled WGS sequence"/>
</dbReference>
<keyword evidence="3" id="KW-1185">Reference proteome</keyword>